<keyword evidence="6" id="KW-0472">Membrane</keyword>
<evidence type="ECO:0000256" key="2">
    <source>
        <dbReference type="ARBA" id="ARBA00007613"/>
    </source>
</evidence>
<organism evidence="9 10">
    <name type="scientific">Spongiibacter nanhainus</name>
    <dbReference type="NCBI Taxonomy" id="2794344"/>
    <lineage>
        <taxon>Bacteria</taxon>
        <taxon>Pseudomonadati</taxon>
        <taxon>Pseudomonadota</taxon>
        <taxon>Gammaproteobacteria</taxon>
        <taxon>Cellvibrionales</taxon>
        <taxon>Spongiibacteraceae</taxon>
        <taxon>Spongiibacter</taxon>
    </lineage>
</organism>
<comment type="subcellular location">
    <subcellularLocation>
        <location evidence="1">Cell outer membrane</location>
    </subcellularLocation>
</comment>
<evidence type="ECO:0000256" key="8">
    <source>
        <dbReference type="SAM" id="MobiDB-lite"/>
    </source>
</evidence>
<comment type="similarity">
    <text evidence="2">Belongs to the outer membrane factor (OMF) (TC 1.B.17) family.</text>
</comment>
<evidence type="ECO:0000256" key="5">
    <source>
        <dbReference type="ARBA" id="ARBA00022692"/>
    </source>
</evidence>
<keyword evidence="4" id="KW-1134">Transmembrane beta strand</keyword>
<keyword evidence="7" id="KW-0998">Cell outer membrane</keyword>
<dbReference type="InterPro" id="IPR051906">
    <property type="entry name" value="TolC-like"/>
</dbReference>
<evidence type="ECO:0000256" key="6">
    <source>
        <dbReference type="ARBA" id="ARBA00023136"/>
    </source>
</evidence>
<evidence type="ECO:0000256" key="1">
    <source>
        <dbReference type="ARBA" id="ARBA00004442"/>
    </source>
</evidence>
<gene>
    <name evidence="9" type="ORF">I6N98_17410</name>
</gene>
<keyword evidence="10" id="KW-1185">Reference proteome</keyword>
<dbReference type="Pfam" id="PF02321">
    <property type="entry name" value="OEP"/>
    <property type="match status" value="2"/>
</dbReference>
<proteinExistence type="inferred from homology"/>
<dbReference type="PANTHER" id="PTHR30026">
    <property type="entry name" value="OUTER MEMBRANE PROTEIN TOLC"/>
    <property type="match status" value="1"/>
</dbReference>
<dbReference type="Gene3D" id="1.20.1600.10">
    <property type="entry name" value="Outer membrane efflux proteins (OEP)"/>
    <property type="match status" value="1"/>
</dbReference>
<evidence type="ECO:0000256" key="3">
    <source>
        <dbReference type="ARBA" id="ARBA00022448"/>
    </source>
</evidence>
<dbReference type="Proteomes" id="UP000596063">
    <property type="component" value="Chromosome"/>
</dbReference>
<feature type="region of interest" description="Disordered" evidence="8">
    <location>
        <begin position="1"/>
        <end position="27"/>
    </location>
</feature>
<dbReference type="GO" id="GO:0009279">
    <property type="term" value="C:cell outer membrane"/>
    <property type="evidence" value="ECO:0007669"/>
    <property type="project" value="UniProtKB-SubCell"/>
</dbReference>
<dbReference type="InterPro" id="IPR003423">
    <property type="entry name" value="OMP_efflux"/>
</dbReference>
<dbReference type="EMBL" id="CP066167">
    <property type="protein sequence ID" value="QQD18092.1"/>
    <property type="molecule type" value="Genomic_DNA"/>
</dbReference>
<dbReference type="KEGG" id="snan:I6N98_17410"/>
<dbReference type="SUPFAM" id="SSF56954">
    <property type="entry name" value="Outer membrane efflux proteins (OEP)"/>
    <property type="match status" value="1"/>
</dbReference>
<keyword evidence="3" id="KW-0813">Transport</keyword>
<evidence type="ECO:0000313" key="9">
    <source>
        <dbReference type="EMBL" id="QQD18092.1"/>
    </source>
</evidence>
<dbReference type="GO" id="GO:0015562">
    <property type="term" value="F:efflux transmembrane transporter activity"/>
    <property type="evidence" value="ECO:0007669"/>
    <property type="project" value="InterPro"/>
</dbReference>
<dbReference type="GO" id="GO:1990281">
    <property type="term" value="C:efflux pump complex"/>
    <property type="evidence" value="ECO:0007669"/>
    <property type="project" value="TreeGrafter"/>
</dbReference>
<name>A0A7T4R0M3_9GAMM</name>
<evidence type="ECO:0000256" key="7">
    <source>
        <dbReference type="ARBA" id="ARBA00023237"/>
    </source>
</evidence>
<reference evidence="9 10" key="1">
    <citation type="submission" date="2020-12" db="EMBL/GenBank/DDBJ databases">
        <authorList>
            <person name="Shan Y."/>
        </authorList>
    </citation>
    <scope>NUCLEOTIDE SEQUENCE [LARGE SCALE GENOMIC DNA]</scope>
    <source>
        <strain evidence="10">csc3.9</strain>
    </source>
</reference>
<evidence type="ECO:0000313" key="10">
    <source>
        <dbReference type="Proteomes" id="UP000596063"/>
    </source>
</evidence>
<dbReference type="PANTHER" id="PTHR30026:SF22">
    <property type="entry name" value="OUTER MEMBRANE EFFLUX PROTEIN"/>
    <property type="match status" value="1"/>
</dbReference>
<keyword evidence="5" id="KW-0812">Transmembrane</keyword>
<dbReference type="RefSeq" id="WP_198569590.1">
    <property type="nucleotide sequence ID" value="NZ_CP066167.1"/>
</dbReference>
<evidence type="ECO:0000256" key="4">
    <source>
        <dbReference type="ARBA" id="ARBA00022452"/>
    </source>
</evidence>
<accession>A0A7T4R0M3</accession>
<protein>
    <submittedName>
        <fullName evidence="9">TolC family protein</fullName>
    </submittedName>
</protein>
<dbReference type="GO" id="GO:0015288">
    <property type="term" value="F:porin activity"/>
    <property type="evidence" value="ECO:0007669"/>
    <property type="project" value="TreeGrafter"/>
</dbReference>
<sequence>MEGVTFLGGTLDNQGRESWRHGARRKTSGSIRKANMGGLVILSLLFAGCATEPEQGPVVETELVMAEEGTSSSAPSEQVQAVDSDQSYLYSEMEASQSDNLSSGVEFDLEKGNVELGGLESGLVPKGEADEPALGLDRALAEVWASHPNVIRAQSEIEAAGYDLSGAKTGFYPYLSVTAVEASNDASNTSLNIIQPIWSGGRVSAEVRQAEAEQNRALAQLNQTRLDLALQTAEAYLSVILFEEQGMLWRRYISSLEELLRIIQNRADQGVSPPVDIQTAVTRLSQARAGLASSRAQLTSSKNNLQSLLNHPIPELGWPSSRYHLSEYEINRIMTEEAISSHPAGQVALADIAAQEAAVKISKASLFPSLSLQYRKQLAQESGDFTPDSSTRLVLEYTSSEGLRGFSSLKAVNQRLNAARQDLAFARRDVRDTISSAKAERDIALMQFDAQVDAAKSAVKLVGSFLRQFKVGRKAWLEVLNSHREAHEALLQISNIKRSYWSANIRLALQGMLWVRVNEDAPSTYLDLEDE</sequence>
<dbReference type="AlphaFoldDB" id="A0A7T4R0M3"/>